<dbReference type="EMBL" id="CP035758">
    <property type="protein sequence ID" value="QBD78570.1"/>
    <property type="molecule type" value="Genomic_DNA"/>
</dbReference>
<dbReference type="Proteomes" id="UP000290365">
    <property type="component" value="Chromosome"/>
</dbReference>
<keyword evidence="3" id="KW-0479">Metal-binding</keyword>
<evidence type="ECO:0000256" key="2">
    <source>
        <dbReference type="ARBA" id="ARBA00022617"/>
    </source>
</evidence>
<reference evidence="8 9" key="1">
    <citation type="submission" date="2019-01" db="EMBL/GenBank/DDBJ databases">
        <title>Ktedonosporobacter rubrisoli SCAWS-G2.</title>
        <authorList>
            <person name="Huang Y."/>
            <person name="Yan B."/>
        </authorList>
    </citation>
    <scope>NUCLEOTIDE SEQUENCE [LARGE SCALE GENOMIC DNA]</scope>
    <source>
        <strain evidence="8 9">SCAWS-G2</strain>
    </source>
</reference>
<evidence type="ECO:0000256" key="5">
    <source>
        <dbReference type="ARBA" id="ARBA00023004"/>
    </source>
</evidence>
<dbReference type="CDD" id="cd20625">
    <property type="entry name" value="CYP164-like"/>
    <property type="match status" value="1"/>
</dbReference>
<dbReference type="GO" id="GO:0005506">
    <property type="term" value="F:iron ion binding"/>
    <property type="evidence" value="ECO:0007669"/>
    <property type="project" value="InterPro"/>
</dbReference>
<evidence type="ECO:0000313" key="9">
    <source>
        <dbReference type="Proteomes" id="UP000290365"/>
    </source>
</evidence>
<feature type="region of interest" description="Disordered" evidence="7">
    <location>
        <begin position="60"/>
        <end position="93"/>
    </location>
</feature>
<dbReference type="FunFam" id="1.10.630.10:FF:000018">
    <property type="entry name" value="Cytochrome P450 monooxygenase"/>
    <property type="match status" value="1"/>
</dbReference>
<evidence type="ECO:0000313" key="8">
    <source>
        <dbReference type="EMBL" id="QBD78570.1"/>
    </source>
</evidence>
<protein>
    <submittedName>
        <fullName evidence="8">Cytochrome P450</fullName>
    </submittedName>
</protein>
<keyword evidence="5" id="KW-0408">Iron</keyword>
<evidence type="ECO:0000256" key="6">
    <source>
        <dbReference type="ARBA" id="ARBA00023033"/>
    </source>
</evidence>
<dbReference type="PANTHER" id="PTHR46696:SF1">
    <property type="entry name" value="CYTOCHROME P450 YJIB-RELATED"/>
    <property type="match status" value="1"/>
</dbReference>
<dbReference type="GO" id="GO:0004497">
    <property type="term" value="F:monooxygenase activity"/>
    <property type="evidence" value="ECO:0007669"/>
    <property type="project" value="UniProtKB-KW"/>
</dbReference>
<dbReference type="PRINTS" id="PR00359">
    <property type="entry name" value="BP450"/>
</dbReference>
<evidence type="ECO:0000256" key="7">
    <source>
        <dbReference type="SAM" id="MobiDB-lite"/>
    </source>
</evidence>
<dbReference type="SUPFAM" id="SSF48264">
    <property type="entry name" value="Cytochrome P450"/>
    <property type="match status" value="1"/>
</dbReference>
<sequence length="413" mass="46137">MTQTATEQGKVFARILDPASRANPYPLYARLRETPISRQDDGTYVVSTYQEIAALLHDPRISSDERKSSKEAGALAASGKLTPAGQPSNPPFIFLDPPEHDRLRRLVIQQFTPERVEGMREHVVELVNHLLDAKKNSQQIDIVDDLAYPLPVTVICDMLGVPREDEPRFHKWATLLARSLDPAQGISEAELKQTIQAATEIGEYMNGLIEARQKEPRDDMLSGLLASYRQAGRGERDLLVTMTLLLVAGHETTVNLITNGTLTLLRHPEVLEQLRREPDLVIRVVEELLRFDPPVQFRTRTTLTDIPIAGVTIPKGAAVALLLASGSRDPRRFTDPERFDPRRSDNEHLGFGGAIHYCVGAPLARVETQVALSILAQRLLNPRMEVDPPPYRENASLRGPEHLLIRIDGIRDI</sequence>
<name>A0A4P6JTF1_KTERU</name>
<evidence type="ECO:0000256" key="4">
    <source>
        <dbReference type="ARBA" id="ARBA00023002"/>
    </source>
</evidence>
<dbReference type="KEGG" id="kbs:EPA93_22265"/>
<dbReference type="OrthoDB" id="142769at2"/>
<gene>
    <name evidence="8" type="ORF">EPA93_22265</name>
</gene>
<evidence type="ECO:0000256" key="1">
    <source>
        <dbReference type="ARBA" id="ARBA00010617"/>
    </source>
</evidence>
<dbReference type="AlphaFoldDB" id="A0A4P6JTF1"/>
<keyword evidence="9" id="KW-1185">Reference proteome</keyword>
<keyword evidence="6" id="KW-0503">Monooxygenase</keyword>
<dbReference type="PANTHER" id="PTHR46696">
    <property type="entry name" value="P450, PUTATIVE (EUROFUNG)-RELATED"/>
    <property type="match status" value="1"/>
</dbReference>
<organism evidence="8 9">
    <name type="scientific">Ktedonosporobacter rubrisoli</name>
    <dbReference type="NCBI Taxonomy" id="2509675"/>
    <lineage>
        <taxon>Bacteria</taxon>
        <taxon>Bacillati</taxon>
        <taxon>Chloroflexota</taxon>
        <taxon>Ktedonobacteria</taxon>
        <taxon>Ktedonobacterales</taxon>
        <taxon>Ktedonosporobacteraceae</taxon>
        <taxon>Ktedonosporobacter</taxon>
    </lineage>
</organism>
<dbReference type="Gene3D" id="1.10.630.10">
    <property type="entry name" value="Cytochrome P450"/>
    <property type="match status" value="1"/>
</dbReference>
<dbReference type="Pfam" id="PF00067">
    <property type="entry name" value="p450"/>
    <property type="match status" value="1"/>
</dbReference>
<dbReference type="GO" id="GO:0016705">
    <property type="term" value="F:oxidoreductase activity, acting on paired donors, with incorporation or reduction of molecular oxygen"/>
    <property type="evidence" value="ECO:0007669"/>
    <property type="project" value="InterPro"/>
</dbReference>
<comment type="similarity">
    <text evidence="1">Belongs to the cytochrome P450 family.</text>
</comment>
<feature type="compositionally biased region" description="Basic and acidic residues" evidence="7">
    <location>
        <begin position="60"/>
        <end position="70"/>
    </location>
</feature>
<dbReference type="InterPro" id="IPR002397">
    <property type="entry name" value="Cyt_P450_B"/>
</dbReference>
<evidence type="ECO:0000256" key="3">
    <source>
        <dbReference type="ARBA" id="ARBA00022723"/>
    </source>
</evidence>
<keyword evidence="2" id="KW-0349">Heme</keyword>
<keyword evidence="4" id="KW-0560">Oxidoreductase</keyword>
<dbReference type="GO" id="GO:0020037">
    <property type="term" value="F:heme binding"/>
    <property type="evidence" value="ECO:0007669"/>
    <property type="project" value="InterPro"/>
</dbReference>
<dbReference type="InterPro" id="IPR036396">
    <property type="entry name" value="Cyt_P450_sf"/>
</dbReference>
<proteinExistence type="inferred from homology"/>
<accession>A0A4P6JTF1</accession>
<dbReference type="InterPro" id="IPR001128">
    <property type="entry name" value="Cyt_P450"/>
</dbReference>
<dbReference type="RefSeq" id="WP_129889623.1">
    <property type="nucleotide sequence ID" value="NZ_CP035758.1"/>
</dbReference>